<evidence type="ECO:0000259" key="2">
    <source>
        <dbReference type="Pfam" id="PF00586"/>
    </source>
</evidence>
<dbReference type="InterPro" id="IPR010918">
    <property type="entry name" value="PurM-like_C_dom"/>
</dbReference>
<name>A0A8J6T6R5_9DELT</name>
<dbReference type="PIRSF" id="PIRSF005644">
    <property type="entry name" value="Hdrgns_mtr_HypE"/>
    <property type="match status" value="1"/>
</dbReference>
<evidence type="ECO:0000256" key="1">
    <source>
        <dbReference type="ARBA" id="ARBA00006243"/>
    </source>
</evidence>
<dbReference type="PANTHER" id="PTHR30303:SF4">
    <property type="entry name" value="HYDROGENASE EXPRESSION_FORMATION PROTEIN HYPE"/>
    <property type="match status" value="1"/>
</dbReference>
<organism evidence="4 5">
    <name type="scientific">Candidatus Desulfacyla euxinica</name>
    <dbReference type="NCBI Taxonomy" id="2841693"/>
    <lineage>
        <taxon>Bacteria</taxon>
        <taxon>Deltaproteobacteria</taxon>
        <taxon>Candidatus Desulfacyla</taxon>
    </lineage>
</organism>
<dbReference type="InterPro" id="IPR011854">
    <property type="entry name" value="HypE"/>
</dbReference>
<dbReference type="InterPro" id="IPR036921">
    <property type="entry name" value="PurM-like_N_sf"/>
</dbReference>
<protein>
    <submittedName>
        <fullName evidence="4">Hydrogenase expression/formation protein</fullName>
    </submittedName>
</protein>
<proteinExistence type="inferred from homology"/>
<dbReference type="Proteomes" id="UP000650524">
    <property type="component" value="Unassembled WGS sequence"/>
</dbReference>
<dbReference type="AlphaFoldDB" id="A0A8J6T6R5"/>
<dbReference type="PANTHER" id="PTHR30303">
    <property type="entry name" value="HYDROGENASE ISOENZYMES FORMATION PROTEIN HYPE"/>
    <property type="match status" value="1"/>
</dbReference>
<sequence length="335" mass="35427">MSTLPIGKIDTDILQKLLTDHTHKGDRVVIGPAVGEDATIIDMGKTYLVSKTDPITHVTEEIGHYAVNINANDIAAMGGTPRWFLATILMPPGSSTDDVKEIFFQVSQSCKILGVDYCGGHTEITTSVNIPIVVGQMLGEADPKNLKPSSGACAGDDLIMTKSAAIEATAIIALEKEQELATRFDPAIIATAKKYLHNPGISVVKAARIAAGFKEVHAFHDPTEGGIATGIFELAIASGLGVEVYGDKIPVSEETGLLCNHFGIDPLGTFASGSLLMAASSSITQELIDRLASQQIPAARIGVMRSKDEGMKLIHEGGAVPLPVYHQDELSKIFG</sequence>
<gene>
    <name evidence="4" type="ORF">H8E19_01865</name>
</gene>
<dbReference type="Gene3D" id="3.90.650.10">
    <property type="entry name" value="PurM-like C-terminal domain"/>
    <property type="match status" value="1"/>
</dbReference>
<dbReference type="CDD" id="cd06061">
    <property type="entry name" value="PurM-like1"/>
    <property type="match status" value="1"/>
</dbReference>
<dbReference type="GO" id="GO:0051604">
    <property type="term" value="P:protein maturation"/>
    <property type="evidence" value="ECO:0007669"/>
    <property type="project" value="TreeGrafter"/>
</dbReference>
<feature type="domain" description="PurM-like N-terminal" evidence="2">
    <location>
        <begin position="35"/>
        <end position="140"/>
    </location>
</feature>
<dbReference type="InterPro" id="IPR036676">
    <property type="entry name" value="PurM-like_C_sf"/>
</dbReference>
<evidence type="ECO:0000313" key="5">
    <source>
        <dbReference type="Proteomes" id="UP000650524"/>
    </source>
</evidence>
<evidence type="ECO:0000313" key="4">
    <source>
        <dbReference type="EMBL" id="MBC8176124.1"/>
    </source>
</evidence>
<accession>A0A8J6T6R5</accession>
<dbReference type="SUPFAM" id="SSF55326">
    <property type="entry name" value="PurM N-terminal domain-like"/>
    <property type="match status" value="1"/>
</dbReference>
<feature type="domain" description="PurM-like C-terminal" evidence="3">
    <location>
        <begin position="154"/>
        <end position="308"/>
    </location>
</feature>
<evidence type="ECO:0000259" key="3">
    <source>
        <dbReference type="Pfam" id="PF02769"/>
    </source>
</evidence>
<reference evidence="4 5" key="1">
    <citation type="submission" date="2020-08" db="EMBL/GenBank/DDBJ databases">
        <title>Bridging the membrane lipid divide: bacteria of the FCB group superphylum have the potential to synthesize archaeal ether lipids.</title>
        <authorList>
            <person name="Villanueva L."/>
            <person name="Von Meijenfeldt F.A.B."/>
            <person name="Westbye A.B."/>
            <person name="Yadav S."/>
            <person name="Hopmans E.C."/>
            <person name="Dutilh B.E."/>
            <person name="Sinninghe Damste J.S."/>
        </authorList>
    </citation>
    <scope>NUCLEOTIDE SEQUENCE [LARGE SCALE GENOMIC DNA]</scope>
    <source>
        <strain evidence="4">NIOZ-UU27</strain>
    </source>
</reference>
<dbReference type="SUPFAM" id="SSF56042">
    <property type="entry name" value="PurM C-terminal domain-like"/>
    <property type="match status" value="1"/>
</dbReference>
<dbReference type="Pfam" id="PF02769">
    <property type="entry name" value="AIRS_C"/>
    <property type="match status" value="1"/>
</dbReference>
<comment type="similarity">
    <text evidence="1">Belongs to the HypE family.</text>
</comment>
<dbReference type="Gene3D" id="3.30.1330.10">
    <property type="entry name" value="PurM-like, N-terminal domain"/>
    <property type="match status" value="1"/>
</dbReference>
<comment type="caution">
    <text evidence="4">The sequence shown here is derived from an EMBL/GenBank/DDBJ whole genome shotgun (WGS) entry which is preliminary data.</text>
</comment>
<dbReference type="InterPro" id="IPR016188">
    <property type="entry name" value="PurM-like_N"/>
</dbReference>
<dbReference type="EMBL" id="JACNJD010000094">
    <property type="protein sequence ID" value="MBC8176124.1"/>
    <property type="molecule type" value="Genomic_DNA"/>
</dbReference>
<dbReference type="Pfam" id="PF00586">
    <property type="entry name" value="AIRS"/>
    <property type="match status" value="1"/>
</dbReference>